<gene>
    <name evidence="2" type="ORF">J5Y10_08940</name>
</gene>
<evidence type="ECO:0000313" key="2">
    <source>
        <dbReference type="EMBL" id="MBP0492903.1"/>
    </source>
</evidence>
<name>A0A940MRW0_9PROT</name>
<evidence type="ECO:0000313" key="3">
    <source>
        <dbReference type="Proteomes" id="UP000677537"/>
    </source>
</evidence>
<comment type="caution">
    <text evidence="2">The sequence shown here is derived from an EMBL/GenBank/DDBJ whole genome shotgun (WGS) entry which is preliminary data.</text>
</comment>
<accession>A0A940MRW0</accession>
<keyword evidence="1" id="KW-0472">Membrane</keyword>
<evidence type="ECO:0000256" key="1">
    <source>
        <dbReference type="SAM" id="Phobius"/>
    </source>
</evidence>
<dbReference type="AlphaFoldDB" id="A0A940MRW0"/>
<reference evidence="2" key="1">
    <citation type="submission" date="2021-03" db="EMBL/GenBank/DDBJ databases">
        <authorList>
            <person name="So Y."/>
        </authorList>
    </citation>
    <scope>NUCLEOTIDE SEQUENCE</scope>
    <source>
        <strain evidence="2">SG15</strain>
    </source>
</reference>
<keyword evidence="3" id="KW-1185">Reference proteome</keyword>
<keyword evidence="1" id="KW-1133">Transmembrane helix</keyword>
<evidence type="ECO:0008006" key="4">
    <source>
        <dbReference type="Google" id="ProtNLM"/>
    </source>
</evidence>
<sequence>MKPERPAFVAYPNRRSMVVVIAAMAPLVSLILAALVVHPAAPLVLRIISALIAAPIVVWMVLSLILALQRRPLLVIDAAGVTWSRWSDRPIPWNALEHWQRRRYINSDFVTIWLKDPAAYRPGPLQRFQAWGNRGLGFGHLTLSGGGMDRSFTEMAQAFADFAPKPPLPDDPRLARRLAAARARNGG</sequence>
<dbReference type="Proteomes" id="UP000677537">
    <property type="component" value="Unassembled WGS sequence"/>
</dbReference>
<feature type="transmembrane region" description="Helical" evidence="1">
    <location>
        <begin position="16"/>
        <end position="37"/>
    </location>
</feature>
<dbReference type="RefSeq" id="WP_209372787.1">
    <property type="nucleotide sequence ID" value="NZ_JAGIZA010000004.1"/>
</dbReference>
<feature type="transmembrane region" description="Helical" evidence="1">
    <location>
        <begin position="43"/>
        <end position="68"/>
    </location>
</feature>
<proteinExistence type="predicted"/>
<organism evidence="2 3">
    <name type="scientific">Roseomonas indoligenes</name>
    <dbReference type="NCBI Taxonomy" id="2820811"/>
    <lineage>
        <taxon>Bacteria</taxon>
        <taxon>Pseudomonadati</taxon>
        <taxon>Pseudomonadota</taxon>
        <taxon>Alphaproteobacteria</taxon>
        <taxon>Acetobacterales</taxon>
        <taxon>Roseomonadaceae</taxon>
        <taxon>Roseomonas</taxon>
    </lineage>
</organism>
<keyword evidence="1" id="KW-0812">Transmembrane</keyword>
<dbReference type="EMBL" id="JAGIZA010000004">
    <property type="protein sequence ID" value="MBP0492903.1"/>
    <property type="molecule type" value="Genomic_DNA"/>
</dbReference>
<protein>
    <recommendedName>
        <fullName evidence="4">PH domain-containing protein</fullName>
    </recommendedName>
</protein>